<comment type="caution">
    <text evidence="2">The sequence shown here is derived from an EMBL/GenBank/DDBJ whole genome shotgun (WGS) entry which is preliminary data.</text>
</comment>
<accession>A0A1Q9E1K9</accession>
<reference evidence="2 3" key="1">
    <citation type="submission" date="2016-02" db="EMBL/GenBank/DDBJ databases">
        <title>Genome analysis of coral dinoflagellate symbionts highlights evolutionary adaptations to a symbiotic lifestyle.</title>
        <authorList>
            <person name="Aranda M."/>
            <person name="Li Y."/>
            <person name="Liew Y.J."/>
            <person name="Baumgarten S."/>
            <person name="Simakov O."/>
            <person name="Wilson M."/>
            <person name="Piel J."/>
            <person name="Ashoor H."/>
            <person name="Bougouffa S."/>
            <person name="Bajic V.B."/>
            <person name="Ryu T."/>
            <person name="Ravasi T."/>
            <person name="Bayer T."/>
            <person name="Micklem G."/>
            <person name="Kim H."/>
            <person name="Bhak J."/>
            <person name="Lajeunesse T.C."/>
            <person name="Voolstra C.R."/>
        </authorList>
    </citation>
    <scope>NUCLEOTIDE SEQUENCE [LARGE SCALE GENOMIC DNA]</scope>
    <source>
        <strain evidence="2 3">CCMP2467</strain>
    </source>
</reference>
<dbReference type="EMBL" id="LSRX01000297">
    <property type="protein sequence ID" value="OLQ01310.1"/>
    <property type="molecule type" value="Genomic_DNA"/>
</dbReference>
<evidence type="ECO:0000313" key="2">
    <source>
        <dbReference type="EMBL" id="OLQ01310.1"/>
    </source>
</evidence>
<evidence type="ECO:0000313" key="3">
    <source>
        <dbReference type="Proteomes" id="UP000186817"/>
    </source>
</evidence>
<keyword evidence="3" id="KW-1185">Reference proteome</keyword>
<evidence type="ECO:0000256" key="1">
    <source>
        <dbReference type="SAM" id="MobiDB-lite"/>
    </source>
</evidence>
<protein>
    <submittedName>
        <fullName evidence="2">Uncharacterized protein</fullName>
    </submittedName>
</protein>
<feature type="region of interest" description="Disordered" evidence="1">
    <location>
        <begin position="1"/>
        <end position="76"/>
    </location>
</feature>
<feature type="compositionally biased region" description="Acidic residues" evidence="1">
    <location>
        <begin position="7"/>
        <end position="49"/>
    </location>
</feature>
<sequence>MPPPERWEEEGWEEESEEAWCEDTQGDWPEGDEGGEWEESQEWQEDCAWEEAGSSSCSRARGARRSWDEHETFTVA</sequence>
<name>A0A1Q9E1K9_SYMMI</name>
<gene>
    <name evidence="2" type="ORF">AK812_SmicGene15957</name>
</gene>
<organism evidence="2 3">
    <name type="scientific">Symbiodinium microadriaticum</name>
    <name type="common">Dinoflagellate</name>
    <name type="synonym">Zooxanthella microadriatica</name>
    <dbReference type="NCBI Taxonomy" id="2951"/>
    <lineage>
        <taxon>Eukaryota</taxon>
        <taxon>Sar</taxon>
        <taxon>Alveolata</taxon>
        <taxon>Dinophyceae</taxon>
        <taxon>Suessiales</taxon>
        <taxon>Symbiodiniaceae</taxon>
        <taxon>Symbiodinium</taxon>
    </lineage>
</organism>
<proteinExistence type="predicted"/>
<feature type="compositionally biased region" description="Basic and acidic residues" evidence="1">
    <location>
        <begin position="65"/>
        <end position="76"/>
    </location>
</feature>
<dbReference type="AlphaFoldDB" id="A0A1Q9E1K9"/>
<dbReference type="Proteomes" id="UP000186817">
    <property type="component" value="Unassembled WGS sequence"/>
</dbReference>